<accession>A0A8J4FU68</accession>
<evidence type="ECO:0000313" key="6">
    <source>
        <dbReference type="EMBL" id="GIL90506.1"/>
    </source>
</evidence>
<comment type="subcellular location">
    <subcellularLocation>
        <location evidence="1">Cytoplasm</location>
    </subcellularLocation>
</comment>
<gene>
    <name evidence="6" type="ORF">Vretifemale_18152</name>
    <name evidence="7" type="ORF">Vretimale_17611</name>
</gene>
<feature type="compositionally biased region" description="Low complexity" evidence="4">
    <location>
        <begin position="96"/>
        <end position="169"/>
    </location>
</feature>
<dbReference type="OrthoDB" id="416217at2759"/>
<feature type="compositionally biased region" description="Acidic residues" evidence="4">
    <location>
        <begin position="173"/>
        <end position="182"/>
    </location>
</feature>
<comment type="function">
    <text evidence="3">Small heat shock protein required for the establishment of auxin gradients and for patterning of the apical domain of the embryo. Involved in the specification of the cotyledon primordia. Also required for normal inflorescence and floral meristem function, normal developmental patterning and thermotolerance. Acts as a molecular chaperone.</text>
</comment>
<dbReference type="FunFam" id="2.60.40.790:FF:000001">
    <property type="entry name" value="Nuclear migration protein nudC"/>
    <property type="match status" value="1"/>
</dbReference>
<dbReference type="Pfam" id="PF04969">
    <property type="entry name" value="CS"/>
    <property type="match status" value="1"/>
</dbReference>
<dbReference type="EMBL" id="BNCQ01000058">
    <property type="protein sequence ID" value="GIM14658.1"/>
    <property type="molecule type" value="Genomic_DNA"/>
</dbReference>
<dbReference type="Gene3D" id="2.60.40.790">
    <property type="match status" value="1"/>
</dbReference>
<dbReference type="AlphaFoldDB" id="A0A8J4FU68"/>
<feature type="domain" description="CS" evidence="5">
    <location>
        <begin position="198"/>
        <end position="286"/>
    </location>
</feature>
<dbReference type="SUPFAM" id="SSF49764">
    <property type="entry name" value="HSP20-like chaperones"/>
    <property type="match status" value="1"/>
</dbReference>
<evidence type="ECO:0000256" key="4">
    <source>
        <dbReference type="SAM" id="MobiDB-lite"/>
    </source>
</evidence>
<dbReference type="GO" id="GO:0051082">
    <property type="term" value="F:unfolded protein binding"/>
    <property type="evidence" value="ECO:0007669"/>
    <property type="project" value="TreeGrafter"/>
</dbReference>
<organism evidence="6 8">
    <name type="scientific">Volvox reticuliferus</name>
    <dbReference type="NCBI Taxonomy" id="1737510"/>
    <lineage>
        <taxon>Eukaryota</taxon>
        <taxon>Viridiplantae</taxon>
        <taxon>Chlorophyta</taxon>
        <taxon>core chlorophytes</taxon>
        <taxon>Chlorophyceae</taxon>
        <taxon>CS clade</taxon>
        <taxon>Chlamydomonadales</taxon>
        <taxon>Volvocaceae</taxon>
        <taxon>Volvox</taxon>
    </lineage>
</organism>
<evidence type="ECO:0000256" key="3">
    <source>
        <dbReference type="ARBA" id="ARBA00053226"/>
    </source>
</evidence>
<evidence type="ECO:0000259" key="5">
    <source>
        <dbReference type="PROSITE" id="PS51203"/>
    </source>
</evidence>
<dbReference type="GO" id="GO:0006457">
    <property type="term" value="P:protein folding"/>
    <property type="evidence" value="ECO:0007669"/>
    <property type="project" value="TreeGrafter"/>
</dbReference>
<dbReference type="EMBL" id="BNCP01000057">
    <property type="protein sequence ID" value="GIL90506.1"/>
    <property type="molecule type" value="Genomic_DNA"/>
</dbReference>
<dbReference type="PROSITE" id="PS51203">
    <property type="entry name" value="CS"/>
    <property type="match status" value="1"/>
</dbReference>
<dbReference type="CDD" id="cd06467">
    <property type="entry name" value="p23_NUDC_like"/>
    <property type="match status" value="1"/>
</dbReference>
<dbReference type="InterPro" id="IPR008978">
    <property type="entry name" value="HSP20-like_chaperone"/>
</dbReference>
<sequence>MPQHCVIEDITDRWDPEEGDKQLGDMLIKHEGDAQKFLISVLDFLKRKSNFFKVDEPKKRLLEAYKEVAGEIASAAGIKGGFLSGSKPAEAKETPAADAKPPTSTAPTAPETAPTASTAEPAPAIAEAAPAAETAPVATAASSESTEPAAIAAGEPAAAAEAGPSTTAAGGEGGEDGEDGEDGEPKSKGLKPNSARGADLDHYSWGQTLSEVSVSVPVPKGTKGRMLDVVITKTHFKVGLKGQQPILEGDFTEPVKADDCMWNVVDSVVEVTLAKAEGMHWWSAVLKGEPVIDTQKVEPENSKLSDLDSETRKTVEKMMFDQRQKALGLPSSDELQKQDMLKKFMAAHPEMDFSKAKIM</sequence>
<evidence type="ECO:0000313" key="8">
    <source>
        <dbReference type="Proteomes" id="UP000747110"/>
    </source>
</evidence>
<comment type="caution">
    <text evidence="6">The sequence shown here is derived from an EMBL/GenBank/DDBJ whole genome shotgun (WGS) entry which is preliminary data.</text>
</comment>
<keyword evidence="8" id="KW-1185">Reference proteome</keyword>
<protein>
    <recommendedName>
        <fullName evidence="5">CS domain-containing protein</fullName>
    </recommendedName>
</protein>
<dbReference type="InterPro" id="IPR037898">
    <property type="entry name" value="NudC_fam"/>
</dbReference>
<proteinExistence type="predicted"/>
<dbReference type="InterPro" id="IPR007052">
    <property type="entry name" value="CS_dom"/>
</dbReference>
<dbReference type="Proteomes" id="UP000747110">
    <property type="component" value="Unassembled WGS sequence"/>
</dbReference>
<keyword evidence="2" id="KW-0963">Cytoplasm</keyword>
<evidence type="ECO:0000256" key="2">
    <source>
        <dbReference type="ARBA" id="ARBA00022490"/>
    </source>
</evidence>
<dbReference type="GO" id="GO:0005737">
    <property type="term" value="C:cytoplasm"/>
    <property type="evidence" value="ECO:0007669"/>
    <property type="project" value="UniProtKB-SubCell"/>
</dbReference>
<dbReference type="Proteomes" id="UP000722791">
    <property type="component" value="Unassembled WGS sequence"/>
</dbReference>
<name>A0A8J4FU68_9CHLO</name>
<dbReference type="PANTHER" id="PTHR12356:SF3">
    <property type="entry name" value="NUCLEAR MIGRATION PROTEIN NUDC"/>
    <property type="match status" value="1"/>
</dbReference>
<evidence type="ECO:0000256" key="1">
    <source>
        <dbReference type="ARBA" id="ARBA00004496"/>
    </source>
</evidence>
<dbReference type="PANTHER" id="PTHR12356">
    <property type="entry name" value="NUCLEAR MOVEMENT PROTEIN NUDC"/>
    <property type="match status" value="1"/>
</dbReference>
<reference evidence="6" key="1">
    <citation type="journal article" date="2021" name="Proc. Natl. Acad. Sci. U.S.A.">
        <title>Three genomes in the algal genus Volvox reveal the fate of a haploid sex-determining region after a transition to homothallism.</title>
        <authorList>
            <person name="Yamamoto K."/>
            <person name="Hamaji T."/>
            <person name="Kawai-Toyooka H."/>
            <person name="Matsuzaki R."/>
            <person name="Takahashi F."/>
            <person name="Nishimura Y."/>
            <person name="Kawachi M."/>
            <person name="Noguchi H."/>
            <person name="Minakuchi Y."/>
            <person name="Umen J.G."/>
            <person name="Toyoda A."/>
            <person name="Nozaki H."/>
        </authorList>
    </citation>
    <scope>NUCLEOTIDE SEQUENCE</scope>
    <source>
        <strain evidence="7">NIES-3785</strain>
        <strain evidence="6">NIES-3786</strain>
    </source>
</reference>
<feature type="region of interest" description="Disordered" evidence="4">
    <location>
        <begin position="86"/>
        <end position="199"/>
    </location>
</feature>
<evidence type="ECO:0000313" key="7">
    <source>
        <dbReference type="EMBL" id="GIM14658.1"/>
    </source>
</evidence>